<dbReference type="GO" id="GO:0016740">
    <property type="term" value="F:transferase activity"/>
    <property type="evidence" value="ECO:0007669"/>
    <property type="project" value="UniProtKB-KW"/>
</dbReference>
<keyword evidence="4" id="KW-1185">Reference proteome</keyword>
<protein>
    <submittedName>
        <fullName evidence="3">Prenyltransferase and squalene oxidase repeat protein</fullName>
    </submittedName>
</protein>
<reference evidence="3 4" key="1">
    <citation type="submission" date="2019-02" db="EMBL/GenBank/DDBJ databases">
        <title>Deep-cultivation of Planctomycetes and their phenomic and genomic characterization uncovers novel biology.</title>
        <authorList>
            <person name="Wiegand S."/>
            <person name="Jogler M."/>
            <person name="Boedeker C."/>
            <person name="Pinto D."/>
            <person name="Vollmers J."/>
            <person name="Rivas-Marin E."/>
            <person name="Kohn T."/>
            <person name="Peeters S.H."/>
            <person name="Heuer A."/>
            <person name="Rast P."/>
            <person name="Oberbeckmann S."/>
            <person name="Bunk B."/>
            <person name="Jeske O."/>
            <person name="Meyerdierks A."/>
            <person name="Storesund J.E."/>
            <person name="Kallscheuer N."/>
            <person name="Luecker S."/>
            <person name="Lage O.M."/>
            <person name="Pohl T."/>
            <person name="Merkel B.J."/>
            <person name="Hornburger P."/>
            <person name="Mueller R.-W."/>
            <person name="Bruemmer F."/>
            <person name="Labrenz M."/>
            <person name="Spormann A.M."/>
            <person name="Op Den Camp H."/>
            <person name="Overmann J."/>
            <person name="Amann R."/>
            <person name="Jetten M.S.M."/>
            <person name="Mascher T."/>
            <person name="Medema M.H."/>
            <person name="Devos D.P."/>
            <person name="Kaster A.-K."/>
            <person name="Ovreas L."/>
            <person name="Rohde M."/>
            <person name="Galperin M.Y."/>
            <person name="Jogler C."/>
        </authorList>
    </citation>
    <scope>NUCLEOTIDE SEQUENCE [LARGE SCALE GENOMIC DNA]</scope>
    <source>
        <strain evidence="3 4">KOR34</strain>
    </source>
</reference>
<name>A0A5C5V4T5_9BACT</name>
<proteinExistence type="predicted"/>
<evidence type="ECO:0000256" key="1">
    <source>
        <dbReference type="ARBA" id="ARBA00022737"/>
    </source>
</evidence>
<sequence>MQQRPAHSPTEPDRSSTLASHPPPFFVRAFLAAALTLPAAAAHGQNPAETAAALIAPADQAIQRGLDYLASQQNDDGSYGGGYGQNVAVVGLSGIAFLANGSTPERGPYARNLERCLNYLLSNTQPSGFITVGGATSQGPMYGHGFATLFLAEAYGMSPRDDLRDKLVAAVNLIVTTQNDEGGWRYQPRPDDADLSVTICQIMALRAARNAGIYVPADTVEKCTNYVRKCQNPDGGFRYMLNQRGSVFPRSAAGVVALYSAGVYEGPEIERGLAYLERHRAGRDAGMRGVGRRSGHFYYGQYYGVQAMWQAGGERWAQWYPAIRDDLLAHQQPDGRWDDSNIGSVYSTSMSCIILQIPNDLLPIFQR</sequence>
<feature type="domain" description="Prenyltransferase alpha-alpha toroid" evidence="2">
    <location>
        <begin position="83"/>
        <end position="237"/>
    </location>
</feature>
<dbReference type="AlphaFoldDB" id="A0A5C5V4T5"/>
<keyword evidence="1" id="KW-0677">Repeat</keyword>
<evidence type="ECO:0000313" key="4">
    <source>
        <dbReference type="Proteomes" id="UP000316714"/>
    </source>
</evidence>
<dbReference type="Proteomes" id="UP000316714">
    <property type="component" value="Unassembled WGS sequence"/>
</dbReference>
<dbReference type="CDD" id="cd00688">
    <property type="entry name" value="ISOPREN_C2_like"/>
    <property type="match status" value="1"/>
</dbReference>
<dbReference type="Gene3D" id="1.50.10.20">
    <property type="match status" value="3"/>
</dbReference>
<dbReference type="InterPro" id="IPR008930">
    <property type="entry name" value="Terpenoid_cyclase/PrenylTrfase"/>
</dbReference>
<accession>A0A5C5V4T5</accession>
<evidence type="ECO:0000313" key="3">
    <source>
        <dbReference type="EMBL" id="TWT33554.1"/>
    </source>
</evidence>
<dbReference type="EMBL" id="SIHJ01000002">
    <property type="protein sequence ID" value="TWT33554.1"/>
    <property type="molecule type" value="Genomic_DNA"/>
</dbReference>
<organism evidence="3 4">
    <name type="scientific">Posidoniimonas corsicana</name>
    <dbReference type="NCBI Taxonomy" id="1938618"/>
    <lineage>
        <taxon>Bacteria</taxon>
        <taxon>Pseudomonadati</taxon>
        <taxon>Planctomycetota</taxon>
        <taxon>Planctomycetia</taxon>
        <taxon>Pirellulales</taxon>
        <taxon>Lacipirellulaceae</taxon>
        <taxon>Posidoniimonas</taxon>
    </lineage>
</organism>
<gene>
    <name evidence="3" type="ORF">KOR34_33860</name>
</gene>
<dbReference type="SUPFAM" id="SSF48239">
    <property type="entry name" value="Terpenoid cyclases/Protein prenyltransferases"/>
    <property type="match status" value="1"/>
</dbReference>
<dbReference type="InterPro" id="IPR001330">
    <property type="entry name" value="Prenyltrans"/>
</dbReference>
<dbReference type="Pfam" id="PF00432">
    <property type="entry name" value="Prenyltrans"/>
    <property type="match status" value="1"/>
</dbReference>
<evidence type="ECO:0000259" key="2">
    <source>
        <dbReference type="Pfam" id="PF00432"/>
    </source>
</evidence>
<keyword evidence="3" id="KW-0808">Transferase</keyword>
<dbReference type="OrthoDB" id="265313at2"/>
<comment type="caution">
    <text evidence="3">The sequence shown here is derived from an EMBL/GenBank/DDBJ whole genome shotgun (WGS) entry which is preliminary data.</text>
</comment>